<gene>
    <name evidence="2" type="ORF">pdam_00005802</name>
</gene>
<evidence type="ECO:0000313" key="3">
    <source>
        <dbReference type="Proteomes" id="UP000275408"/>
    </source>
</evidence>
<evidence type="ECO:0000313" key="2">
    <source>
        <dbReference type="EMBL" id="RMX57560.1"/>
    </source>
</evidence>
<dbReference type="AlphaFoldDB" id="A0A3M6UVA6"/>
<proteinExistence type="predicted"/>
<protein>
    <submittedName>
        <fullName evidence="2">Uncharacterized protein</fullName>
    </submittedName>
</protein>
<reference evidence="2 3" key="1">
    <citation type="journal article" date="2018" name="Sci. Rep.">
        <title>Comparative analysis of the Pocillopora damicornis genome highlights role of immune system in coral evolution.</title>
        <authorList>
            <person name="Cunning R."/>
            <person name="Bay R.A."/>
            <person name="Gillette P."/>
            <person name="Baker A.C."/>
            <person name="Traylor-Knowles N."/>
        </authorList>
    </citation>
    <scope>NUCLEOTIDE SEQUENCE [LARGE SCALE GENOMIC DNA]</scope>
    <source>
        <strain evidence="2">RSMAS</strain>
        <tissue evidence="2">Whole animal</tissue>
    </source>
</reference>
<sequence>MSAFETPLRPPKTPDYRPNLDEEMELTYTDPNLESDPEDSPPASQLEPRHKDELAKQRSNEENLPRNSRSTRQPRKRRHEDTISAIQFKKQKTETSILKLERHLQQKTCPKSLQYKAKANVTPDETFRQEISAIKSHAEEQYVSALVRFHQRKLVSHKNKLEKANIAKSRSQYNVNTRERSRSPLRNTVNTDADRIDKIENQLSLLKDLICTRFQSDNKH</sequence>
<comment type="caution">
    <text evidence="2">The sequence shown here is derived from an EMBL/GenBank/DDBJ whole genome shotgun (WGS) entry which is preliminary data.</text>
</comment>
<feature type="region of interest" description="Disordered" evidence="1">
    <location>
        <begin position="1"/>
        <end position="82"/>
    </location>
</feature>
<feature type="compositionally biased region" description="Basic and acidic residues" evidence="1">
    <location>
        <begin position="47"/>
        <end position="64"/>
    </location>
</feature>
<dbReference type="Proteomes" id="UP000275408">
    <property type="component" value="Unassembled WGS sequence"/>
</dbReference>
<accession>A0A3M6UVA6</accession>
<evidence type="ECO:0000256" key="1">
    <source>
        <dbReference type="SAM" id="MobiDB-lite"/>
    </source>
</evidence>
<keyword evidence="3" id="KW-1185">Reference proteome</keyword>
<dbReference type="EMBL" id="RCHS01000646">
    <property type="protein sequence ID" value="RMX57560.1"/>
    <property type="molecule type" value="Genomic_DNA"/>
</dbReference>
<feature type="non-terminal residue" evidence="2">
    <location>
        <position position="220"/>
    </location>
</feature>
<name>A0A3M6UVA6_POCDA</name>
<organism evidence="2 3">
    <name type="scientific">Pocillopora damicornis</name>
    <name type="common">Cauliflower coral</name>
    <name type="synonym">Millepora damicornis</name>
    <dbReference type="NCBI Taxonomy" id="46731"/>
    <lineage>
        <taxon>Eukaryota</taxon>
        <taxon>Metazoa</taxon>
        <taxon>Cnidaria</taxon>
        <taxon>Anthozoa</taxon>
        <taxon>Hexacorallia</taxon>
        <taxon>Scleractinia</taxon>
        <taxon>Astrocoeniina</taxon>
        <taxon>Pocilloporidae</taxon>
        <taxon>Pocillopora</taxon>
    </lineage>
</organism>